<accession>A0A6G1LDL5</accession>
<keyword evidence="3" id="KW-1185">Reference proteome</keyword>
<feature type="compositionally biased region" description="Polar residues" evidence="1">
    <location>
        <begin position="1"/>
        <end position="10"/>
    </location>
</feature>
<feature type="compositionally biased region" description="Low complexity" evidence="1">
    <location>
        <begin position="66"/>
        <end position="86"/>
    </location>
</feature>
<evidence type="ECO:0000313" key="3">
    <source>
        <dbReference type="Proteomes" id="UP000799436"/>
    </source>
</evidence>
<organism evidence="2 3">
    <name type="scientific">Teratosphaeria nubilosa</name>
    <dbReference type="NCBI Taxonomy" id="161662"/>
    <lineage>
        <taxon>Eukaryota</taxon>
        <taxon>Fungi</taxon>
        <taxon>Dikarya</taxon>
        <taxon>Ascomycota</taxon>
        <taxon>Pezizomycotina</taxon>
        <taxon>Dothideomycetes</taxon>
        <taxon>Dothideomycetidae</taxon>
        <taxon>Mycosphaerellales</taxon>
        <taxon>Teratosphaeriaceae</taxon>
        <taxon>Teratosphaeria</taxon>
    </lineage>
</organism>
<dbReference type="OrthoDB" id="3891008at2759"/>
<evidence type="ECO:0000256" key="1">
    <source>
        <dbReference type="SAM" id="MobiDB-lite"/>
    </source>
</evidence>
<feature type="compositionally biased region" description="Polar residues" evidence="1">
    <location>
        <begin position="45"/>
        <end position="65"/>
    </location>
</feature>
<gene>
    <name evidence="2" type="ORF">EJ03DRAFT_350590</name>
</gene>
<dbReference type="EMBL" id="ML995827">
    <property type="protein sequence ID" value="KAF2770254.1"/>
    <property type="molecule type" value="Genomic_DNA"/>
</dbReference>
<reference evidence="2" key="1">
    <citation type="journal article" date="2020" name="Stud. Mycol.">
        <title>101 Dothideomycetes genomes: a test case for predicting lifestyles and emergence of pathogens.</title>
        <authorList>
            <person name="Haridas S."/>
            <person name="Albert R."/>
            <person name="Binder M."/>
            <person name="Bloem J."/>
            <person name="Labutti K."/>
            <person name="Salamov A."/>
            <person name="Andreopoulos B."/>
            <person name="Baker S."/>
            <person name="Barry K."/>
            <person name="Bills G."/>
            <person name="Bluhm B."/>
            <person name="Cannon C."/>
            <person name="Castanera R."/>
            <person name="Culley D."/>
            <person name="Daum C."/>
            <person name="Ezra D."/>
            <person name="Gonzalez J."/>
            <person name="Henrissat B."/>
            <person name="Kuo A."/>
            <person name="Liang C."/>
            <person name="Lipzen A."/>
            <person name="Lutzoni F."/>
            <person name="Magnuson J."/>
            <person name="Mondo S."/>
            <person name="Nolan M."/>
            <person name="Ohm R."/>
            <person name="Pangilinan J."/>
            <person name="Park H.-J."/>
            <person name="Ramirez L."/>
            <person name="Alfaro M."/>
            <person name="Sun H."/>
            <person name="Tritt A."/>
            <person name="Yoshinaga Y."/>
            <person name="Zwiers L.-H."/>
            <person name="Turgeon B."/>
            <person name="Goodwin S."/>
            <person name="Spatafora J."/>
            <person name="Crous P."/>
            <person name="Grigoriev I."/>
        </authorList>
    </citation>
    <scope>NUCLEOTIDE SEQUENCE</scope>
    <source>
        <strain evidence="2">CBS 116005</strain>
    </source>
</reference>
<feature type="compositionally biased region" description="Polar residues" evidence="1">
    <location>
        <begin position="21"/>
        <end position="35"/>
    </location>
</feature>
<dbReference type="Proteomes" id="UP000799436">
    <property type="component" value="Unassembled WGS sequence"/>
</dbReference>
<feature type="region of interest" description="Disordered" evidence="1">
    <location>
        <begin position="329"/>
        <end position="355"/>
    </location>
</feature>
<sequence>MESRSSSVYSNDRGGRGTYLDYSNNIGASSRTSSFKAAKEYAESLGSSVTPPYQPSHRTVPSQPMSLPRSTSTTPSSSRPSSARPSFMNYKNGAAAEELKRKPFPVVQTPVEAPAPPREQAGQLLVFVGPDLQHSTLRYVEIALQRKRFSGIAYVGSEEQAAALKQLKMDTYGVIGKLAMETGVQIQYQQGYSPDAVITAVEAVVKSAGGVHAVLCSLAYSTPETAAVANILDVESTGLQIAWQGSVAFLHSVARTTIPSMIAASKSSPQFSGFLLIQESAAQDPASLLMQSSANALLRQLREACASASPNLDIGHAASVLVPLPKPIKVNGHDHASQQDDQLAPGNYQPEADFNGGESPTKLYSMWAMHESLADYS</sequence>
<feature type="region of interest" description="Disordered" evidence="1">
    <location>
        <begin position="1"/>
        <end position="88"/>
    </location>
</feature>
<dbReference type="AlphaFoldDB" id="A0A6G1LDL5"/>
<protein>
    <submittedName>
        <fullName evidence="2">Uncharacterized protein</fullName>
    </submittedName>
</protein>
<name>A0A6G1LDL5_9PEZI</name>
<proteinExistence type="predicted"/>
<evidence type="ECO:0000313" key="2">
    <source>
        <dbReference type="EMBL" id="KAF2770254.1"/>
    </source>
</evidence>